<proteinExistence type="predicted"/>
<evidence type="ECO:0000256" key="1">
    <source>
        <dbReference type="SAM" id="MobiDB-lite"/>
    </source>
</evidence>
<dbReference type="GeneID" id="25317574"/>
<organism evidence="2 3">
    <name type="scientific">Rasamsonia emersonii (strain ATCC 16479 / CBS 393.64 / IMI 116815)</name>
    <dbReference type="NCBI Taxonomy" id="1408163"/>
    <lineage>
        <taxon>Eukaryota</taxon>
        <taxon>Fungi</taxon>
        <taxon>Dikarya</taxon>
        <taxon>Ascomycota</taxon>
        <taxon>Pezizomycotina</taxon>
        <taxon>Eurotiomycetes</taxon>
        <taxon>Eurotiomycetidae</taxon>
        <taxon>Eurotiales</taxon>
        <taxon>Trichocomaceae</taxon>
        <taxon>Rasamsonia</taxon>
    </lineage>
</organism>
<dbReference type="EMBL" id="LASV01000236">
    <property type="protein sequence ID" value="KKA20731.1"/>
    <property type="molecule type" value="Genomic_DNA"/>
</dbReference>
<gene>
    <name evidence="2" type="ORF">T310_5229</name>
</gene>
<protein>
    <submittedName>
        <fullName evidence="2">Uncharacterized protein</fullName>
    </submittedName>
</protein>
<keyword evidence="3" id="KW-1185">Reference proteome</keyword>
<accession>A0A0F4YSB5</accession>
<comment type="caution">
    <text evidence="2">The sequence shown here is derived from an EMBL/GenBank/DDBJ whole genome shotgun (WGS) entry which is preliminary data.</text>
</comment>
<name>A0A0F4YSB5_RASE3</name>
<dbReference type="RefSeq" id="XP_013327343.1">
    <property type="nucleotide sequence ID" value="XM_013471889.1"/>
</dbReference>
<reference evidence="2 3" key="1">
    <citation type="submission" date="2015-04" db="EMBL/GenBank/DDBJ databases">
        <authorList>
            <person name="Heijne W.H."/>
            <person name="Fedorova N.D."/>
            <person name="Nierman W.C."/>
            <person name="Vollebregt A.W."/>
            <person name="Zhao Z."/>
            <person name="Wu L."/>
            <person name="Kumar M."/>
            <person name="Stam H."/>
            <person name="van den Berg M.A."/>
            <person name="Pel H.J."/>
        </authorList>
    </citation>
    <scope>NUCLEOTIDE SEQUENCE [LARGE SCALE GENOMIC DNA]</scope>
    <source>
        <strain evidence="2 3">CBS 393.64</strain>
    </source>
</reference>
<feature type="compositionally biased region" description="Basic and acidic residues" evidence="1">
    <location>
        <begin position="115"/>
        <end position="125"/>
    </location>
</feature>
<feature type="region of interest" description="Disordered" evidence="1">
    <location>
        <begin position="108"/>
        <end position="143"/>
    </location>
</feature>
<dbReference type="AlphaFoldDB" id="A0A0F4YSB5"/>
<sequence>MTELRRALPCVTGRASRRVLAGAKSEARLCAPWKAARRLLEGFWNAGCWATAQCAAVGGCAGFETRLMHALAKRAQPILRPILALAMPSCHASRTARPWSHALPLSASRPASWKRWTERNGDPEGRPQIWRGEWPPNTPYKRR</sequence>
<evidence type="ECO:0000313" key="2">
    <source>
        <dbReference type="EMBL" id="KKA20731.1"/>
    </source>
</evidence>
<dbReference type="Proteomes" id="UP000053958">
    <property type="component" value="Unassembled WGS sequence"/>
</dbReference>
<evidence type="ECO:0000313" key="3">
    <source>
        <dbReference type="Proteomes" id="UP000053958"/>
    </source>
</evidence>